<protein>
    <submittedName>
        <fullName evidence="2">Uncharacterized protein</fullName>
    </submittedName>
</protein>
<comment type="caution">
    <text evidence="2">The sequence shown here is derived from an EMBL/GenBank/DDBJ whole genome shotgun (WGS) entry which is preliminary data.</text>
</comment>
<sequence length="92" mass="10455">MVIFLWVVSEGCVPSMETIIPHVTITILTISAIMMIQLIVPPITVTATVIMIRMLSTFQVKRVLANLWINLPFPPAMPADHRRLLFVRNIMQ</sequence>
<feature type="transmembrane region" description="Helical" evidence="1">
    <location>
        <begin position="25"/>
        <end position="52"/>
    </location>
</feature>
<dbReference type="EMBL" id="PIQI01000028">
    <property type="protein sequence ID" value="PJZ03246.1"/>
    <property type="molecule type" value="Genomic_DNA"/>
</dbReference>
<keyword evidence="1" id="KW-0812">Transmembrane</keyword>
<organism evidence="2 3">
    <name type="scientific">Pantoea rodasii</name>
    <dbReference type="NCBI Taxonomy" id="1076549"/>
    <lineage>
        <taxon>Bacteria</taxon>
        <taxon>Pseudomonadati</taxon>
        <taxon>Pseudomonadota</taxon>
        <taxon>Gammaproteobacteria</taxon>
        <taxon>Enterobacterales</taxon>
        <taxon>Erwiniaceae</taxon>
        <taxon>Pantoea</taxon>
    </lineage>
</organism>
<evidence type="ECO:0000313" key="3">
    <source>
        <dbReference type="Proteomes" id="UP000232062"/>
    </source>
</evidence>
<keyword evidence="3" id="KW-1185">Reference proteome</keyword>
<evidence type="ECO:0000313" key="2">
    <source>
        <dbReference type="EMBL" id="PJZ03246.1"/>
    </source>
</evidence>
<name>A0A2M9W6T2_9GAMM</name>
<evidence type="ECO:0000256" key="1">
    <source>
        <dbReference type="SAM" id="Phobius"/>
    </source>
</evidence>
<keyword evidence="1" id="KW-0472">Membrane</keyword>
<dbReference type="AlphaFoldDB" id="A0A2M9W6T2"/>
<accession>A0A2M9W6T2</accession>
<dbReference type="Proteomes" id="UP000232062">
    <property type="component" value="Unassembled WGS sequence"/>
</dbReference>
<proteinExistence type="predicted"/>
<keyword evidence="1" id="KW-1133">Transmembrane helix</keyword>
<reference evidence="2 3" key="1">
    <citation type="submission" date="2017-11" db="EMBL/GenBank/DDBJ databases">
        <title>The genome sequence of Pantoea rodasii DSM 26611.</title>
        <authorList>
            <person name="Gao J."/>
            <person name="Mao X."/>
            <person name="Sun J."/>
        </authorList>
    </citation>
    <scope>NUCLEOTIDE SEQUENCE [LARGE SCALE GENOMIC DNA]</scope>
    <source>
        <strain evidence="2 3">DSM 26611</strain>
    </source>
</reference>
<gene>
    <name evidence="2" type="ORF">PRCB_21920</name>
</gene>